<name>A0A7X1B5R5_9BACT</name>
<accession>A0A7X1B5R5</accession>
<dbReference type="Gene3D" id="2.40.50.100">
    <property type="match status" value="1"/>
</dbReference>
<dbReference type="InterPro" id="IPR050465">
    <property type="entry name" value="UPF0194_transport"/>
</dbReference>
<dbReference type="RefSeq" id="WP_185660057.1">
    <property type="nucleotide sequence ID" value="NZ_CAWPOO010000008.1"/>
</dbReference>
<proteinExistence type="predicted"/>
<evidence type="ECO:0000256" key="2">
    <source>
        <dbReference type="ARBA" id="ARBA00023054"/>
    </source>
</evidence>
<evidence type="ECO:0000256" key="3">
    <source>
        <dbReference type="SAM" id="Coils"/>
    </source>
</evidence>
<protein>
    <submittedName>
        <fullName evidence="4">HlyD family efflux transporter periplasmic adaptor subunit</fullName>
    </submittedName>
</protein>
<comment type="caution">
    <text evidence="4">The sequence shown here is derived from an EMBL/GenBank/DDBJ whole genome shotgun (WGS) entry which is preliminary data.</text>
</comment>
<dbReference type="EMBL" id="JACHVC010000008">
    <property type="protein sequence ID" value="MBC2606166.1"/>
    <property type="molecule type" value="Genomic_DNA"/>
</dbReference>
<evidence type="ECO:0000313" key="5">
    <source>
        <dbReference type="Proteomes" id="UP000526501"/>
    </source>
</evidence>
<dbReference type="PANTHER" id="PTHR32347:SF23">
    <property type="entry name" value="BLL5650 PROTEIN"/>
    <property type="match status" value="1"/>
</dbReference>
<dbReference type="GO" id="GO:0030313">
    <property type="term" value="C:cell envelope"/>
    <property type="evidence" value="ECO:0007669"/>
    <property type="project" value="UniProtKB-SubCell"/>
</dbReference>
<keyword evidence="2 3" id="KW-0175">Coiled coil</keyword>
<gene>
    <name evidence="4" type="ORF">H5P27_08915</name>
</gene>
<dbReference type="PANTHER" id="PTHR32347">
    <property type="entry name" value="EFFLUX SYSTEM COMPONENT YKNX-RELATED"/>
    <property type="match status" value="1"/>
</dbReference>
<dbReference type="Proteomes" id="UP000526501">
    <property type="component" value="Unassembled WGS sequence"/>
</dbReference>
<comment type="subcellular location">
    <subcellularLocation>
        <location evidence="1">Cell envelope</location>
    </subcellularLocation>
</comment>
<feature type="coiled-coil region" evidence="3">
    <location>
        <begin position="93"/>
        <end position="156"/>
    </location>
</feature>
<evidence type="ECO:0000313" key="4">
    <source>
        <dbReference type="EMBL" id="MBC2606166.1"/>
    </source>
</evidence>
<dbReference type="AlphaFoldDB" id="A0A7X1B5R5"/>
<evidence type="ECO:0000256" key="1">
    <source>
        <dbReference type="ARBA" id="ARBA00004196"/>
    </source>
</evidence>
<reference evidence="4 5" key="1">
    <citation type="submission" date="2020-07" db="EMBL/GenBank/DDBJ databases">
        <authorList>
            <person name="Feng X."/>
        </authorList>
    </citation>
    <scope>NUCLEOTIDE SEQUENCE [LARGE SCALE GENOMIC DNA]</scope>
    <source>
        <strain evidence="4 5">JCM23202</strain>
    </source>
</reference>
<sequence>MSEEVSIHRLSKRHRFRIWFVRTVRHWPFVVWVALGALALWSISHTEVEETVPGLVEYSKRTLVPKESGYIETLEVELGEPFQAGQLLVSMRSAALNSEIAEAESDIVDAESKLSLEAFLRSSELRHSEEKLVLEGKEAESELEVLLAERERLQGLKSSGLIDTGMIVSNERKIASLRFLVSTLDERLSALKAEQADFNALIEEARSRQKISKETLLNTLKERRESLDLTAESEGSVATVYRKKGDFVRAGEPILDLVEKERPQVVGFVGHDGTQNLFEGERVEVNLTGTQLAPIAGKVVRVLPKIGSVEDKSNPIMARSVRGILFVVDLEEDVPWLDGQQVEIALEAGANSPLQTWWDQILSVIGLGSSQS</sequence>
<organism evidence="4 5">
    <name type="scientific">Pelagicoccus albus</name>
    <dbReference type="NCBI Taxonomy" id="415222"/>
    <lineage>
        <taxon>Bacteria</taxon>
        <taxon>Pseudomonadati</taxon>
        <taxon>Verrucomicrobiota</taxon>
        <taxon>Opitutia</taxon>
        <taxon>Puniceicoccales</taxon>
        <taxon>Pelagicoccaceae</taxon>
        <taxon>Pelagicoccus</taxon>
    </lineage>
</organism>
<keyword evidence="5" id="KW-1185">Reference proteome</keyword>